<feature type="domain" description="ABC transporter" evidence="5">
    <location>
        <begin position="27"/>
        <end position="248"/>
    </location>
</feature>
<evidence type="ECO:0000256" key="2">
    <source>
        <dbReference type="ARBA" id="ARBA00022448"/>
    </source>
</evidence>
<comment type="caution">
    <text evidence="6">The sequence shown here is derived from an EMBL/GenBank/DDBJ whole genome shotgun (WGS) entry which is preliminary data.</text>
</comment>
<reference evidence="6 7" key="1">
    <citation type="journal article" date="2020" name="J Geophys Res Biogeosci">
        <title>Magnetotaxis as an Adaptation to Enable Bacterial Shuttling of Microbial Sulfur and Sulfur Cycling Across Aquatic Oxic#Anoxic Interfaces.</title>
        <authorList>
            <person name="Li J."/>
            <person name="Liu P."/>
            <person name="Wang J."/>
            <person name="Roberts A.P."/>
            <person name="Pan Y."/>
        </authorList>
    </citation>
    <scope>NUCLEOTIDE SEQUENCE [LARGE SCALE GENOMIC DNA]</scope>
    <source>
        <strain evidence="6 7">MYR-1_YQ</strain>
    </source>
</reference>
<keyword evidence="7" id="KW-1185">Reference proteome</keyword>
<dbReference type="InterPro" id="IPR003593">
    <property type="entry name" value="AAA+_ATPase"/>
</dbReference>
<dbReference type="SMART" id="SM00382">
    <property type="entry name" value="AAA"/>
    <property type="match status" value="1"/>
</dbReference>
<dbReference type="InterPro" id="IPR017871">
    <property type="entry name" value="ABC_transporter-like_CS"/>
</dbReference>
<dbReference type="InterPro" id="IPR015860">
    <property type="entry name" value="ABC_transpr_TagH-like"/>
</dbReference>
<proteinExistence type="inferred from homology"/>
<dbReference type="CDD" id="cd10147">
    <property type="entry name" value="Wzt_C-like"/>
    <property type="match status" value="1"/>
</dbReference>
<dbReference type="CDD" id="cd03220">
    <property type="entry name" value="ABC_KpsT_Wzt"/>
    <property type="match status" value="1"/>
</dbReference>
<organism evidence="6 7">
    <name type="scientific">Candidatus Magnetobacterium casense</name>
    <dbReference type="NCBI Taxonomy" id="1455061"/>
    <lineage>
        <taxon>Bacteria</taxon>
        <taxon>Pseudomonadati</taxon>
        <taxon>Nitrospirota</taxon>
        <taxon>Thermodesulfovibrionia</taxon>
        <taxon>Thermodesulfovibrionales</taxon>
        <taxon>Candidatus Magnetobacteriaceae</taxon>
        <taxon>Candidatus Magnetobacterium</taxon>
    </lineage>
</organism>
<dbReference type="Proteomes" id="UP001196980">
    <property type="component" value="Unassembled WGS sequence"/>
</dbReference>
<keyword evidence="4 6" id="KW-0067">ATP-binding</keyword>
<dbReference type="InterPro" id="IPR003439">
    <property type="entry name" value="ABC_transporter-like_ATP-bd"/>
</dbReference>
<dbReference type="RefSeq" id="WP_218252762.1">
    <property type="nucleotide sequence ID" value="NZ_JABXWD010000201.1"/>
</dbReference>
<evidence type="ECO:0000256" key="4">
    <source>
        <dbReference type="ARBA" id="ARBA00022840"/>
    </source>
</evidence>
<dbReference type="PROSITE" id="PS50893">
    <property type="entry name" value="ABC_TRANSPORTER_2"/>
    <property type="match status" value="1"/>
</dbReference>
<dbReference type="PANTHER" id="PTHR46743:SF2">
    <property type="entry name" value="TEICHOIC ACIDS EXPORT ATP-BINDING PROTEIN TAGH"/>
    <property type="match status" value="1"/>
</dbReference>
<dbReference type="EMBL" id="JABXWD010000201">
    <property type="protein sequence ID" value="MBV6342140.1"/>
    <property type="molecule type" value="Genomic_DNA"/>
</dbReference>
<sequence length="514" mass="57097">MDESIAIAVSDVSKKFRLFNSPRQRLIEALHPFKKKLHREFWALQGVSFEVPKGATVGIVGRNGSGKSTLLQVICSVLHPTSGSVVVNGRISALLELGAGFNLELTGRANVFLNGTVMGLSRDEIKERLPLIEDFADIGEFFDQPVKTYSSGMFVRLAFATAINVDPDILIIDEALAVGDAKFQHKCFGKFLDFQKAHKTILFVSHSTESIVKHCDYAVLLEKGRLIEKGQPRAITDYYLDLLFTGQIAGYAIDPVLVEDGYRGFNIVHFKFKYYGFLSSLGHIELNSISDTELQGYMLTQRCVVGSSDDEVREMIDLIVNASEPESAVANLDVPAGEQKETVTELSRFLEEIPAVDKCVTRNSYNKNEYRITDGRGRIVDYLVVCDGRYDPVSVKSGSLIDIYLKARFSAPVEQLIYGFALKTLDGVLVHGNNTRLARHPVSAAEADQVVVFRFSLRMAVQSGDVFLDLGVAERLTYEDKPVDVRYGLIHLSIQQGNVFTGMADLNPTFEEIR</sequence>
<evidence type="ECO:0000256" key="3">
    <source>
        <dbReference type="ARBA" id="ARBA00022741"/>
    </source>
</evidence>
<dbReference type="GO" id="GO:0005524">
    <property type="term" value="F:ATP binding"/>
    <property type="evidence" value="ECO:0007669"/>
    <property type="project" value="UniProtKB-KW"/>
</dbReference>
<dbReference type="PROSITE" id="PS00211">
    <property type="entry name" value="ABC_TRANSPORTER_1"/>
    <property type="match status" value="1"/>
</dbReference>
<name>A0ABS6RZU6_9BACT</name>
<evidence type="ECO:0000313" key="6">
    <source>
        <dbReference type="EMBL" id="MBV6342140.1"/>
    </source>
</evidence>
<dbReference type="Pfam" id="PF00005">
    <property type="entry name" value="ABC_tran"/>
    <property type="match status" value="1"/>
</dbReference>
<dbReference type="InterPro" id="IPR050683">
    <property type="entry name" value="Bact_Polysacc_Export_ATP-bd"/>
</dbReference>
<evidence type="ECO:0000313" key="7">
    <source>
        <dbReference type="Proteomes" id="UP001196980"/>
    </source>
</evidence>
<keyword evidence="2" id="KW-0813">Transport</keyword>
<evidence type="ECO:0000256" key="1">
    <source>
        <dbReference type="ARBA" id="ARBA00005417"/>
    </source>
</evidence>
<protein>
    <submittedName>
        <fullName evidence="6">ABC transporter ATP-binding protein</fullName>
    </submittedName>
</protein>
<dbReference type="InterPro" id="IPR029439">
    <property type="entry name" value="Wzt_C"/>
</dbReference>
<dbReference type="Pfam" id="PF14524">
    <property type="entry name" value="Wzt_C"/>
    <property type="match status" value="1"/>
</dbReference>
<keyword evidence="3" id="KW-0547">Nucleotide-binding</keyword>
<accession>A0ABS6RZU6</accession>
<comment type="similarity">
    <text evidence="1">Belongs to the ABC transporter superfamily.</text>
</comment>
<gene>
    <name evidence="6" type="ORF">HWQ67_11135</name>
</gene>
<evidence type="ECO:0000259" key="5">
    <source>
        <dbReference type="PROSITE" id="PS50893"/>
    </source>
</evidence>
<dbReference type="PANTHER" id="PTHR46743">
    <property type="entry name" value="TEICHOIC ACIDS EXPORT ATP-BINDING PROTEIN TAGH"/>
    <property type="match status" value="1"/>
</dbReference>